<dbReference type="AlphaFoldDB" id="X6MKR1"/>
<feature type="region of interest" description="Disordered" evidence="1">
    <location>
        <begin position="532"/>
        <end position="584"/>
    </location>
</feature>
<gene>
    <name evidence="2" type="ORF">RFI_22764</name>
</gene>
<dbReference type="Proteomes" id="UP000023152">
    <property type="component" value="Unassembled WGS sequence"/>
</dbReference>
<evidence type="ECO:0000256" key="1">
    <source>
        <dbReference type="SAM" id="MobiDB-lite"/>
    </source>
</evidence>
<evidence type="ECO:0000313" key="2">
    <source>
        <dbReference type="EMBL" id="ETO14603.1"/>
    </source>
</evidence>
<accession>X6MKR1</accession>
<reference evidence="2 3" key="1">
    <citation type="journal article" date="2013" name="Curr. Biol.">
        <title>The Genome of the Foraminiferan Reticulomyxa filosa.</title>
        <authorList>
            <person name="Glockner G."/>
            <person name="Hulsmann N."/>
            <person name="Schleicher M."/>
            <person name="Noegel A.A."/>
            <person name="Eichinger L."/>
            <person name="Gallinger C."/>
            <person name="Pawlowski J."/>
            <person name="Sierra R."/>
            <person name="Euteneuer U."/>
            <person name="Pillet L."/>
            <person name="Moustafa A."/>
            <person name="Platzer M."/>
            <person name="Groth M."/>
            <person name="Szafranski K."/>
            <person name="Schliwa M."/>
        </authorList>
    </citation>
    <scope>NUCLEOTIDE SEQUENCE [LARGE SCALE GENOMIC DNA]</scope>
</reference>
<dbReference type="PANTHER" id="PTHR12975:SF6">
    <property type="entry name" value="TRAFFICKING PROTEIN PARTICLE COMPLEX SUBUNIT 8"/>
    <property type="match status" value="1"/>
</dbReference>
<protein>
    <submittedName>
        <fullName evidence="2">Uncharacterized protein</fullName>
    </submittedName>
</protein>
<evidence type="ECO:0000313" key="3">
    <source>
        <dbReference type="Proteomes" id="UP000023152"/>
    </source>
</evidence>
<feature type="compositionally biased region" description="Polar residues" evidence="1">
    <location>
        <begin position="554"/>
        <end position="578"/>
    </location>
</feature>
<comment type="caution">
    <text evidence="2">The sequence shown here is derived from an EMBL/GenBank/DDBJ whole genome shotgun (WGS) entry which is preliminary data.</text>
</comment>
<dbReference type="GO" id="GO:1990072">
    <property type="term" value="C:TRAPPIII protein complex"/>
    <property type="evidence" value="ECO:0007669"/>
    <property type="project" value="TreeGrafter"/>
</dbReference>
<organism evidence="2 3">
    <name type="scientific">Reticulomyxa filosa</name>
    <dbReference type="NCBI Taxonomy" id="46433"/>
    <lineage>
        <taxon>Eukaryota</taxon>
        <taxon>Sar</taxon>
        <taxon>Rhizaria</taxon>
        <taxon>Retaria</taxon>
        <taxon>Foraminifera</taxon>
        <taxon>Monothalamids</taxon>
        <taxon>Reticulomyxidae</taxon>
        <taxon>Reticulomyxa</taxon>
    </lineage>
</organism>
<name>X6MKR1_RETFI</name>
<dbReference type="PANTHER" id="PTHR12975">
    <property type="entry name" value="TRANSPORT PROTEIN TRAPP"/>
    <property type="match status" value="1"/>
</dbReference>
<dbReference type="EMBL" id="ASPP01019918">
    <property type="protein sequence ID" value="ETO14603.1"/>
    <property type="molecule type" value="Genomic_DNA"/>
</dbReference>
<dbReference type="InterPro" id="IPR024420">
    <property type="entry name" value="TRAPP_III_complex_Trs85"/>
</dbReference>
<proteinExistence type="predicted"/>
<dbReference type="OrthoDB" id="203724at2759"/>
<keyword evidence="3" id="KW-1185">Reference proteome</keyword>
<sequence length="712" mass="79967">MELSRNDEDRSPNFKFQMKPPQACVHCHIHEDFGFPHSIYHGELVPVIFGLSNTGSLPASNIALRLNLPQLMCVSTLNGEQIRRLSGFSKETGNSYDLIMKWLDDVKILDPIKVEETMTSETPSSSRSDANKNNKSYEEEIIALNQILKPGEMTCLVLWLQGDMIGDFLLQLVIGYNTLHHFTAGNDHAHQTQYNAHQAPDRVLCLSRQLLVEPLLNMSLFTRNHFGDVGQYILGVEIENICNDVLKFPGKANDLTGFDLLDTLEHESSGGTSRRGIDEAGNEQLQTFLFSDSASASTSSLALVRHHRYLSILSNAIDSEVANEEKRNALRTLSESEKSPWIVIKHITCLAAHWRIQTLIEHEKLKPVKGLSNSVVFLKLLPVEKDSDFEHQTFTLDKEYTISLQDFDVQKEEEIAFSHLTPLVAQQRAKLHGNEKENEVVKKVLGSSKGIVHEFVKKKFLRWLERIQQISKGMLCCTLHDNELEIVIAFEITESPRISNYLDTLTSQQSLSSSSSLESPLVSQTTTVSVSTNINNKGDNVLEDHPLDMASKPYTDTTETLPSKVSDGEANSTSTATGQPPLITLPPPLRPAGKIGHSNDDNADVQRINQFSKEQMDVKINEDLAHLPKILRQKRYGFHFSNEPFVFSQVEGHTGCPLRVAIKYPKTLPMTSKNEKVSCDVQLMVLNISRKECVSFTFETLAQNEEFDNKLS</sequence>